<proteinExistence type="predicted"/>
<accession>A0A0W8F8L4</accession>
<organism evidence="1">
    <name type="scientific">hydrocarbon metagenome</name>
    <dbReference type="NCBI Taxonomy" id="938273"/>
    <lineage>
        <taxon>unclassified sequences</taxon>
        <taxon>metagenomes</taxon>
        <taxon>ecological metagenomes</taxon>
    </lineage>
</organism>
<name>A0A0W8F8L4_9ZZZZ</name>
<dbReference type="AlphaFoldDB" id="A0A0W8F8L4"/>
<sequence length="171" mass="18378">MKISRRPADAIKAGLLIVFLLSGPVLAGQSQDRPITSCEISNHLDQTPTDAFIGPRTDSILLSQPREMLMPDMAALTAKLENLSAAYAQRQGELFPNSLQKSSSNCSDPDLSGQDIGLEGQLRNRLDIRVSGISVRAINTVEGGKATATSNIIIEPVQIIQLPCQAADKLR</sequence>
<gene>
    <name evidence="1" type="ORF">ASZ90_013102</name>
</gene>
<reference evidence="1" key="1">
    <citation type="journal article" date="2015" name="Proc. Natl. Acad. Sci. U.S.A.">
        <title>Networks of energetic and metabolic interactions define dynamics in microbial communities.</title>
        <authorList>
            <person name="Embree M."/>
            <person name="Liu J.K."/>
            <person name="Al-Bassam M.M."/>
            <person name="Zengler K."/>
        </authorList>
    </citation>
    <scope>NUCLEOTIDE SEQUENCE</scope>
</reference>
<dbReference type="EMBL" id="LNQE01001457">
    <property type="protein sequence ID" value="KUG17224.1"/>
    <property type="molecule type" value="Genomic_DNA"/>
</dbReference>
<comment type="caution">
    <text evidence="1">The sequence shown here is derived from an EMBL/GenBank/DDBJ whole genome shotgun (WGS) entry which is preliminary data.</text>
</comment>
<evidence type="ECO:0000313" key="1">
    <source>
        <dbReference type="EMBL" id="KUG17224.1"/>
    </source>
</evidence>
<protein>
    <submittedName>
        <fullName evidence="1">Uncharacterized protein</fullName>
    </submittedName>
</protein>